<dbReference type="Gene3D" id="1.20.1080.10">
    <property type="entry name" value="Glycerol uptake facilitator protein"/>
    <property type="match status" value="1"/>
</dbReference>
<feature type="transmembrane region" description="Helical" evidence="6">
    <location>
        <begin position="65"/>
        <end position="87"/>
    </location>
</feature>
<dbReference type="AlphaFoldDB" id="A0A7M5X057"/>
<keyword evidence="3 6" id="KW-1133">Transmembrane helix</keyword>
<keyword evidence="2 6" id="KW-0812">Transmembrane</keyword>
<proteinExistence type="predicted"/>
<evidence type="ECO:0008006" key="9">
    <source>
        <dbReference type="Google" id="ProtNLM"/>
    </source>
</evidence>
<feature type="transmembrane region" description="Helical" evidence="6">
    <location>
        <begin position="37"/>
        <end position="59"/>
    </location>
</feature>
<evidence type="ECO:0000313" key="7">
    <source>
        <dbReference type="EnsemblMetazoa" id="CLYHEMP015691.1"/>
    </source>
</evidence>
<feature type="transmembrane region" description="Helical" evidence="6">
    <location>
        <begin position="227"/>
        <end position="245"/>
    </location>
</feature>
<dbReference type="GO" id="GO:0016020">
    <property type="term" value="C:membrane"/>
    <property type="evidence" value="ECO:0007669"/>
    <property type="project" value="UniProtKB-SubCell"/>
</dbReference>
<evidence type="ECO:0000256" key="2">
    <source>
        <dbReference type="ARBA" id="ARBA00022692"/>
    </source>
</evidence>
<feature type="transmembrane region" description="Helical" evidence="6">
    <location>
        <begin position="158"/>
        <end position="179"/>
    </location>
</feature>
<dbReference type="GeneID" id="136806707"/>
<evidence type="ECO:0000256" key="5">
    <source>
        <dbReference type="SAM" id="MobiDB-lite"/>
    </source>
</evidence>
<dbReference type="OrthoDB" id="1580043at2759"/>
<organism evidence="7 8">
    <name type="scientific">Clytia hemisphaerica</name>
    <dbReference type="NCBI Taxonomy" id="252671"/>
    <lineage>
        <taxon>Eukaryota</taxon>
        <taxon>Metazoa</taxon>
        <taxon>Cnidaria</taxon>
        <taxon>Hydrozoa</taxon>
        <taxon>Hydroidolina</taxon>
        <taxon>Leptothecata</taxon>
        <taxon>Obeliida</taxon>
        <taxon>Clytiidae</taxon>
        <taxon>Clytia</taxon>
    </lineage>
</organism>
<dbReference type="InterPro" id="IPR000425">
    <property type="entry name" value="MIP"/>
</dbReference>
<dbReference type="GO" id="GO:0015267">
    <property type="term" value="F:channel activity"/>
    <property type="evidence" value="ECO:0007669"/>
    <property type="project" value="InterPro"/>
</dbReference>
<feature type="transmembrane region" description="Helical" evidence="6">
    <location>
        <begin position="6"/>
        <end position="25"/>
    </location>
</feature>
<evidence type="ECO:0000256" key="6">
    <source>
        <dbReference type="SAM" id="Phobius"/>
    </source>
</evidence>
<evidence type="ECO:0000313" key="8">
    <source>
        <dbReference type="Proteomes" id="UP000594262"/>
    </source>
</evidence>
<sequence length="289" mass="33232">MHHLVWCLGTIFSSMALTAILRSIFNRFFRSTTARTLYDEFAGNFVCAVALMELLVLTFAKHNTYIFFASTYLVLFVRNVYFTYLQLYESPLIFVDLYYGRGRRNHFTSLQIFNIIVVQSVACIVGQLYIKYAWPLLDPVHQAASKENCLTTMSHHHSWYECFALEMLGTFGCTAFDFLMPVSAKPFTRPLLLCFALNYFGHVTGAWMNPMLATSFTFRCHGHDSDFMHFVVFWAAPFVGFALAWELNLFVKNLLTPSADSLEKETNETETEVETEMQTNGEDGKEKTE</sequence>
<dbReference type="PANTHER" id="PTHR21191:SF16">
    <property type="entry name" value="AQUAPORIN"/>
    <property type="match status" value="1"/>
</dbReference>
<comment type="subcellular location">
    <subcellularLocation>
        <location evidence="1">Membrane</location>
        <topology evidence="1">Multi-pass membrane protein</topology>
    </subcellularLocation>
</comment>
<name>A0A7M5X057_9CNID</name>
<feature type="region of interest" description="Disordered" evidence="5">
    <location>
        <begin position="261"/>
        <end position="289"/>
    </location>
</feature>
<protein>
    <recommendedName>
        <fullName evidence="9">Aquaporin</fullName>
    </recommendedName>
</protein>
<dbReference type="RefSeq" id="XP_066919400.1">
    <property type="nucleotide sequence ID" value="XM_067063299.1"/>
</dbReference>
<keyword evidence="8" id="KW-1185">Reference proteome</keyword>
<keyword evidence="4 6" id="KW-0472">Membrane</keyword>
<reference evidence="7" key="1">
    <citation type="submission" date="2021-01" db="UniProtKB">
        <authorList>
            <consortium name="EnsemblMetazoa"/>
        </authorList>
    </citation>
    <scope>IDENTIFICATION</scope>
</reference>
<dbReference type="InterPro" id="IPR051883">
    <property type="entry name" value="AQP11/12_channel"/>
</dbReference>
<evidence type="ECO:0000256" key="4">
    <source>
        <dbReference type="ARBA" id="ARBA00023136"/>
    </source>
</evidence>
<dbReference type="InterPro" id="IPR023271">
    <property type="entry name" value="Aquaporin-like"/>
</dbReference>
<feature type="transmembrane region" description="Helical" evidence="6">
    <location>
        <begin position="191"/>
        <end position="207"/>
    </location>
</feature>
<dbReference type="SUPFAM" id="SSF81338">
    <property type="entry name" value="Aquaporin-like"/>
    <property type="match status" value="1"/>
</dbReference>
<evidence type="ECO:0000256" key="3">
    <source>
        <dbReference type="ARBA" id="ARBA00022989"/>
    </source>
</evidence>
<dbReference type="Proteomes" id="UP000594262">
    <property type="component" value="Unplaced"/>
</dbReference>
<accession>A0A7M5X057</accession>
<dbReference type="Pfam" id="PF00230">
    <property type="entry name" value="MIP"/>
    <property type="match status" value="1"/>
</dbReference>
<dbReference type="PANTHER" id="PTHR21191">
    <property type="entry name" value="AQUAPORIN"/>
    <property type="match status" value="1"/>
</dbReference>
<feature type="transmembrane region" description="Helical" evidence="6">
    <location>
        <begin position="107"/>
        <end position="130"/>
    </location>
</feature>
<dbReference type="EnsemblMetazoa" id="CLYHEMT015691.1">
    <property type="protein sequence ID" value="CLYHEMP015691.1"/>
    <property type="gene ID" value="CLYHEMG015691"/>
</dbReference>
<evidence type="ECO:0000256" key="1">
    <source>
        <dbReference type="ARBA" id="ARBA00004141"/>
    </source>
</evidence>
<dbReference type="GO" id="GO:0005737">
    <property type="term" value="C:cytoplasm"/>
    <property type="evidence" value="ECO:0007669"/>
    <property type="project" value="TreeGrafter"/>
</dbReference>